<dbReference type="RefSeq" id="WP_061173861.1">
    <property type="nucleotide sequence ID" value="NZ_FCOE02000003.1"/>
</dbReference>
<proteinExistence type="predicted"/>
<gene>
    <name evidence="1" type="ORF">AWB80_01336</name>
</gene>
<name>A0A157ZUZ0_9BURK</name>
<accession>A0A157ZUZ0</accession>
<evidence type="ECO:0000313" key="2">
    <source>
        <dbReference type="Proteomes" id="UP000054911"/>
    </source>
</evidence>
<comment type="caution">
    <text evidence="1">The sequence shown here is derived from an EMBL/GenBank/DDBJ whole genome shotgun (WGS) entry which is preliminary data.</text>
</comment>
<protein>
    <submittedName>
        <fullName evidence="1">Uncharacterized protein</fullName>
    </submittedName>
</protein>
<sequence>MATILYLGLEGVCFARKCDLRYISKVDRGTGCRDPLPLIRTIAAVANAQPELSFVLNSCLVQDLGYRHIINSLPIEIAAKTVGATMLGNRVHRRPNTVTRVDALRGDIRRRNPANLLIVDASQTAIPYEWLDHAIHIDSKAQRDPVATLQRILTFLDSASADDGQVRPDHASEQ</sequence>
<dbReference type="AlphaFoldDB" id="A0A157ZUZ0"/>
<organism evidence="1 2">
    <name type="scientific">Caballeronia pedi</name>
    <dbReference type="NCBI Taxonomy" id="1777141"/>
    <lineage>
        <taxon>Bacteria</taxon>
        <taxon>Pseudomonadati</taxon>
        <taxon>Pseudomonadota</taxon>
        <taxon>Betaproteobacteria</taxon>
        <taxon>Burkholderiales</taxon>
        <taxon>Burkholderiaceae</taxon>
        <taxon>Caballeronia</taxon>
    </lineage>
</organism>
<evidence type="ECO:0000313" key="1">
    <source>
        <dbReference type="EMBL" id="SAK49352.1"/>
    </source>
</evidence>
<dbReference type="Proteomes" id="UP000054911">
    <property type="component" value="Unassembled WGS sequence"/>
</dbReference>
<dbReference type="OrthoDB" id="9135098at2"/>
<reference evidence="1" key="1">
    <citation type="submission" date="2016-01" db="EMBL/GenBank/DDBJ databases">
        <authorList>
            <person name="Peeters C."/>
        </authorList>
    </citation>
    <scope>NUCLEOTIDE SEQUENCE [LARGE SCALE GENOMIC DNA]</scope>
    <source>
        <strain evidence="1">LMG 29323</strain>
    </source>
</reference>
<dbReference type="EMBL" id="FCOE02000003">
    <property type="protein sequence ID" value="SAK49352.1"/>
    <property type="molecule type" value="Genomic_DNA"/>
</dbReference>
<keyword evidence="2" id="KW-1185">Reference proteome</keyword>